<evidence type="ECO:0000256" key="2">
    <source>
        <dbReference type="RuleBase" id="RU004508"/>
    </source>
</evidence>
<dbReference type="InterPro" id="IPR015424">
    <property type="entry name" value="PyrdxlP-dep_Trfase"/>
</dbReference>
<dbReference type="EMBL" id="SODU01000001">
    <property type="protein sequence ID" value="TDW95448.1"/>
    <property type="molecule type" value="Genomic_DNA"/>
</dbReference>
<dbReference type="PIRSF" id="PIRSF000390">
    <property type="entry name" value="PLP_StrS"/>
    <property type="match status" value="1"/>
</dbReference>
<sequence length="407" mass="43045">MTTRINAVPHAVPAEEAAVPFADCHISTEAQTAALRVLRSGWVTTGREVAAFESEFATSVGAECAVAVSSCTQGIELALRSLGLPPGSLVLSSTMTFCGAVQAIVHAGLQPVLVDVDPVTGMPTRSTVRNAVRSFGPPAAMTLVHWAGDVADVPGLADAAELPLDRVVVDAAHALGTYAGSTPIGSGCGATCFSFYATKNLPLGEGGMVTTDDPARAEWLRKARLHGMTADAWRRYLPGGGWRYNVAEAGLKANMTDLQAAMGRAQLAHLPSWQRRRAQIAARYDDQLAGLPGVRLPHRPDPGTGTHAWHLYPIRVQLNGGIDRDEVIACLSERAIGTSVHFIPVHRLAYFSQAALIPSMGLPGADVLFEQLLSLPIYPRLTDRQIDAVCTAIADLAHQGLTGKGTE</sequence>
<dbReference type="Pfam" id="PF01041">
    <property type="entry name" value="DegT_DnrJ_EryC1"/>
    <property type="match status" value="1"/>
</dbReference>
<dbReference type="PANTHER" id="PTHR30244">
    <property type="entry name" value="TRANSAMINASE"/>
    <property type="match status" value="1"/>
</dbReference>
<dbReference type="RefSeq" id="WP_134128977.1">
    <property type="nucleotide sequence ID" value="NZ_SODU01000001.1"/>
</dbReference>
<evidence type="ECO:0000313" key="4">
    <source>
        <dbReference type="Proteomes" id="UP000295060"/>
    </source>
</evidence>
<comment type="cofactor">
    <cofactor evidence="1">
        <name>pyridoxal 5'-phosphate</name>
        <dbReference type="ChEBI" id="CHEBI:597326"/>
    </cofactor>
</comment>
<evidence type="ECO:0000313" key="3">
    <source>
        <dbReference type="EMBL" id="TDW95448.1"/>
    </source>
</evidence>
<dbReference type="Gene3D" id="3.90.1150.10">
    <property type="entry name" value="Aspartate Aminotransferase, domain 1"/>
    <property type="match status" value="1"/>
</dbReference>
<dbReference type="InterPro" id="IPR015422">
    <property type="entry name" value="PyrdxlP-dep_Trfase_small"/>
</dbReference>
<keyword evidence="2" id="KW-0663">Pyridoxal phosphate</keyword>
<evidence type="ECO:0000256" key="1">
    <source>
        <dbReference type="ARBA" id="ARBA00001933"/>
    </source>
</evidence>
<keyword evidence="4" id="KW-1185">Reference proteome</keyword>
<dbReference type="Gene3D" id="3.40.640.10">
    <property type="entry name" value="Type I PLP-dependent aspartate aminotransferase-like (Major domain)"/>
    <property type="match status" value="1"/>
</dbReference>
<reference evidence="3 4" key="1">
    <citation type="submission" date="2019-03" db="EMBL/GenBank/DDBJ databases">
        <title>Genomic Encyclopedia of Type Strains, Phase III (KMG-III): the genomes of soil and plant-associated and newly described type strains.</title>
        <authorList>
            <person name="Whitman W."/>
        </authorList>
    </citation>
    <scope>NUCLEOTIDE SEQUENCE [LARGE SCALE GENOMIC DNA]</scope>
    <source>
        <strain evidence="3 4">VKMAc-2574</strain>
    </source>
</reference>
<gene>
    <name evidence="3" type="ORF">EV137_2790</name>
</gene>
<comment type="similarity">
    <text evidence="2">Belongs to the DegT/DnrJ/EryC1 family.</text>
</comment>
<comment type="caution">
    <text evidence="3">The sequence shown here is derived from an EMBL/GenBank/DDBJ whole genome shotgun (WGS) entry which is preliminary data.</text>
</comment>
<accession>A0ABY2FQM8</accession>
<protein>
    <submittedName>
        <fullName evidence="3">dTDP-4-amino-4,6-dideoxygalactose transaminase</fullName>
    </submittedName>
</protein>
<dbReference type="SUPFAM" id="SSF53383">
    <property type="entry name" value="PLP-dependent transferases"/>
    <property type="match status" value="1"/>
</dbReference>
<dbReference type="PANTHER" id="PTHR30244:SF34">
    <property type="entry name" value="DTDP-4-AMINO-4,6-DIDEOXYGALACTOSE TRANSAMINASE"/>
    <property type="match status" value="1"/>
</dbReference>
<name>A0ABY2FQM8_9ACTN</name>
<proteinExistence type="inferred from homology"/>
<organism evidence="3 4">
    <name type="scientific">Kribbella pratensis</name>
    <dbReference type="NCBI Taxonomy" id="2512112"/>
    <lineage>
        <taxon>Bacteria</taxon>
        <taxon>Bacillati</taxon>
        <taxon>Actinomycetota</taxon>
        <taxon>Actinomycetes</taxon>
        <taxon>Propionibacteriales</taxon>
        <taxon>Kribbellaceae</taxon>
        <taxon>Kribbella</taxon>
    </lineage>
</organism>
<dbReference type="Proteomes" id="UP000295060">
    <property type="component" value="Unassembled WGS sequence"/>
</dbReference>
<dbReference type="CDD" id="cd00616">
    <property type="entry name" value="AHBA_syn"/>
    <property type="match status" value="1"/>
</dbReference>
<dbReference type="InterPro" id="IPR015421">
    <property type="entry name" value="PyrdxlP-dep_Trfase_major"/>
</dbReference>
<dbReference type="InterPro" id="IPR000653">
    <property type="entry name" value="DegT/StrS_aminotransferase"/>
</dbReference>